<protein>
    <submittedName>
        <fullName evidence="2">Transcriptional regulator, AraC family</fullName>
    </submittedName>
</protein>
<dbReference type="InterPro" id="IPR018060">
    <property type="entry name" value="HTH_AraC"/>
</dbReference>
<accession>A0A1N6CPX5</accession>
<dbReference type="Gene3D" id="1.10.10.60">
    <property type="entry name" value="Homeodomain-like"/>
    <property type="match status" value="1"/>
</dbReference>
<dbReference type="RefSeq" id="WP_074203744.1">
    <property type="nucleotide sequence ID" value="NZ_FSQW01000001.1"/>
</dbReference>
<proteinExistence type="predicted"/>
<evidence type="ECO:0000313" key="3">
    <source>
        <dbReference type="Proteomes" id="UP000185192"/>
    </source>
</evidence>
<reference evidence="3" key="1">
    <citation type="submission" date="2016-11" db="EMBL/GenBank/DDBJ databases">
        <authorList>
            <person name="Varghese N."/>
            <person name="Submissions S."/>
        </authorList>
    </citation>
    <scope>NUCLEOTIDE SEQUENCE [LARGE SCALE GENOMIC DNA]</scope>
    <source>
        <strain evidence="3">DSM 22363</strain>
    </source>
</reference>
<evidence type="ECO:0000313" key="2">
    <source>
        <dbReference type="EMBL" id="SIN60618.1"/>
    </source>
</evidence>
<dbReference type="GO" id="GO:0043565">
    <property type="term" value="F:sequence-specific DNA binding"/>
    <property type="evidence" value="ECO:0007669"/>
    <property type="project" value="InterPro"/>
</dbReference>
<dbReference type="Proteomes" id="UP000185192">
    <property type="component" value="Unassembled WGS sequence"/>
</dbReference>
<dbReference type="GO" id="GO:0003700">
    <property type="term" value="F:DNA-binding transcription factor activity"/>
    <property type="evidence" value="ECO:0007669"/>
    <property type="project" value="InterPro"/>
</dbReference>
<name>A0A1N6CPX5_9SPHN</name>
<evidence type="ECO:0000259" key="1">
    <source>
        <dbReference type="PROSITE" id="PS01124"/>
    </source>
</evidence>
<sequence length="295" mass="32555">MSSLNQSDVKIRFFAPADPLKPYVSTLYLTEVQSSDGKPISDYLHPEWANLRFITGDLPTGAIGDGPMEEAPHFFVAGPTSRATRFRATNMRSWGIGLLPGGWVKLVGASAEDYADKSTDGDSDPVFDKFASLHQTIYDDPAPAAEEAARINSFLLDLLKQAPEDNELVQQAHVILVDPELGTVQEMADRLGIGGRSLDRLSRKAFGFAPKLLLRRQRFLRSLAENMLNPEQNWISTIDPQYYDQAHFGRDFQRFMGMSASAYKALPHPFMNAAVHGRMAAAGAGMQVLHDPSSK</sequence>
<dbReference type="OrthoDB" id="2559672at2"/>
<dbReference type="AlphaFoldDB" id="A0A1N6CPX5"/>
<dbReference type="PROSITE" id="PS01124">
    <property type="entry name" value="HTH_ARAC_FAMILY_2"/>
    <property type="match status" value="1"/>
</dbReference>
<gene>
    <name evidence="2" type="ORF">SAMN02745824_0705</name>
</gene>
<organism evidence="2 3">
    <name type="scientific">Parasphingorhabdus marina DSM 22363</name>
    <dbReference type="NCBI Taxonomy" id="1123272"/>
    <lineage>
        <taxon>Bacteria</taxon>
        <taxon>Pseudomonadati</taxon>
        <taxon>Pseudomonadota</taxon>
        <taxon>Alphaproteobacteria</taxon>
        <taxon>Sphingomonadales</taxon>
        <taxon>Sphingomonadaceae</taxon>
        <taxon>Parasphingorhabdus</taxon>
    </lineage>
</organism>
<dbReference type="EMBL" id="FSQW01000001">
    <property type="protein sequence ID" value="SIN60618.1"/>
    <property type="molecule type" value="Genomic_DNA"/>
</dbReference>
<dbReference type="STRING" id="1123272.SAMN02745824_0705"/>
<keyword evidence="3" id="KW-1185">Reference proteome</keyword>
<feature type="domain" description="HTH araC/xylS-type" evidence="1">
    <location>
        <begin position="166"/>
        <end position="266"/>
    </location>
</feature>
<dbReference type="SMART" id="SM00342">
    <property type="entry name" value="HTH_ARAC"/>
    <property type="match status" value="1"/>
</dbReference>